<reference evidence="8 9" key="1">
    <citation type="journal article" date="2015" name="Environ. Microbiol.">
        <title>Methane oxidation coupled to nitrate reduction under hypoxia by the Gammaproteobacterium Methylomonas denitrificans, sp. nov. type strain FJG1.</title>
        <authorList>
            <person name="Kits K.D."/>
            <person name="Klotz M.G."/>
            <person name="Stein L.Y."/>
        </authorList>
    </citation>
    <scope>NUCLEOTIDE SEQUENCE [LARGE SCALE GENOMIC DNA]</scope>
    <source>
        <strain evidence="8 9">FJG1</strain>
    </source>
</reference>
<feature type="coiled-coil region" evidence="3">
    <location>
        <begin position="153"/>
        <end position="187"/>
    </location>
</feature>
<gene>
    <name evidence="8" type="ORF">JT25_016325</name>
</gene>
<dbReference type="InterPro" id="IPR058647">
    <property type="entry name" value="BSH_CzcB-like"/>
</dbReference>
<feature type="domain" description="CusB-like beta-barrel" evidence="5">
    <location>
        <begin position="237"/>
        <end position="309"/>
    </location>
</feature>
<dbReference type="NCBIfam" id="TIGR01730">
    <property type="entry name" value="RND_mfp"/>
    <property type="match status" value="1"/>
</dbReference>
<dbReference type="Pfam" id="PF25973">
    <property type="entry name" value="BSH_CzcB"/>
    <property type="match status" value="1"/>
</dbReference>
<dbReference type="KEGG" id="mdn:JT25_016325"/>
<evidence type="ECO:0000256" key="1">
    <source>
        <dbReference type="ARBA" id="ARBA00009477"/>
    </source>
</evidence>
<dbReference type="STRING" id="1538553.JT25_016325"/>
<keyword evidence="9" id="KW-1185">Reference proteome</keyword>
<keyword evidence="2" id="KW-0813">Transport</keyword>
<dbReference type="InterPro" id="IPR051909">
    <property type="entry name" value="MFP_Cation_Efflux"/>
</dbReference>
<evidence type="ECO:0000259" key="6">
    <source>
        <dbReference type="Pfam" id="PF25967"/>
    </source>
</evidence>
<comment type="similarity">
    <text evidence="1">Belongs to the membrane fusion protein (MFP) (TC 8.A.1) family.</text>
</comment>
<dbReference type="GO" id="GO:0016020">
    <property type="term" value="C:membrane"/>
    <property type="evidence" value="ECO:0007669"/>
    <property type="project" value="InterPro"/>
</dbReference>
<sequence length="389" mass="41770">MNVPMQSLAKTPLLCCYLLAAGIITACSDSTDKTPVPPKPPTPAGEVILAPDSPKKAYVKTAKLSLAQHPLLEPLAGKVVYDESLTSRISSPVAGRVVATPVALGTPVQAGSTLLELDSPDVADAEADFAKAQAAATLAGHAFNRQQELYAGKAISRKELEQAQSDLSSARSDLQRATDRLKNLHLSARQADGRFALRATVPGVVVERNVNPGMEVRPDLDTPLYVVSDLKHLTVLLEVFEVNIGKIKLGQQVSVSVPAYPGQTFPATVQYIGQVLDETTRTVQVRCKLDNPDGSLMPGMYATITVESAADDKAFVIPLTAVFTEGDADYVFIALDDNRYRQRKADIGLRLKDKAIVTQGLEANELLVTEGALMLRAEEEVETESNNQP</sequence>
<organism evidence="8 9">
    <name type="scientific">Methylomonas denitrificans</name>
    <dbReference type="NCBI Taxonomy" id="1538553"/>
    <lineage>
        <taxon>Bacteria</taxon>
        <taxon>Pseudomonadati</taxon>
        <taxon>Pseudomonadota</taxon>
        <taxon>Gammaproteobacteria</taxon>
        <taxon>Methylococcales</taxon>
        <taxon>Methylococcaceae</taxon>
        <taxon>Methylomonas</taxon>
    </lineage>
</organism>
<dbReference type="Pfam" id="PF25954">
    <property type="entry name" value="Beta-barrel_RND_2"/>
    <property type="match status" value="1"/>
</dbReference>
<evidence type="ECO:0000313" key="8">
    <source>
        <dbReference type="EMBL" id="AMK78025.1"/>
    </source>
</evidence>
<evidence type="ECO:0000256" key="3">
    <source>
        <dbReference type="SAM" id="Coils"/>
    </source>
</evidence>
<keyword evidence="3" id="KW-0175">Coiled coil</keyword>
<feature type="chain" id="PRO_5007797831" evidence="4">
    <location>
        <begin position="27"/>
        <end position="389"/>
    </location>
</feature>
<dbReference type="Gene3D" id="2.40.50.100">
    <property type="match status" value="1"/>
</dbReference>
<dbReference type="Gene3D" id="2.40.420.20">
    <property type="match status" value="1"/>
</dbReference>
<dbReference type="Proteomes" id="UP000030512">
    <property type="component" value="Chromosome"/>
</dbReference>
<keyword evidence="4" id="KW-0732">Signal</keyword>
<evidence type="ECO:0000259" key="7">
    <source>
        <dbReference type="Pfam" id="PF25973"/>
    </source>
</evidence>
<evidence type="ECO:0000313" key="9">
    <source>
        <dbReference type="Proteomes" id="UP000030512"/>
    </source>
</evidence>
<dbReference type="EMBL" id="CP014476">
    <property type="protein sequence ID" value="AMK78025.1"/>
    <property type="molecule type" value="Genomic_DNA"/>
</dbReference>
<accession>A0A126T7F4</accession>
<evidence type="ECO:0000256" key="4">
    <source>
        <dbReference type="SAM" id="SignalP"/>
    </source>
</evidence>
<evidence type="ECO:0000256" key="2">
    <source>
        <dbReference type="ARBA" id="ARBA00022448"/>
    </source>
</evidence>
<evidence type="ECO:0000259" key="5">
    <source>
        <dbReference type="Pfam" id="PF25954"/>
    </source>
</evidence>
<dbReference type="InterPro" id="IPR058792">
    <property type="entry name" value="Beta-barrel_RND_2"/>
</dbReference>
<feature type="signal peptide" evidence="4">
    <location>
        <begin position="1"/>
        <end position="26"/>
    </location>
</feature>
<feature type="domain" description="Multidrug resistance protein MdtA-like C-terminal permuted SH3" evidence="6">
    <location>
        <begin position="314"/>
        <end position="372"/>
    </location>
</feature>
<dbReference type="PANTHER" id="PTHR30097">
    <property type="entry name" value="CATION EFFLUX SYSTEM PROTEIN CUSB"/>
    <property type="match status" value="1"/>
</dbReference>
<dbReference type="InterPro" id="IPR006143">
    <property type="entry name" value="RND_pump_MFP"/>
</dbReference>
<dbReference type="Pfam" id="PF25967">
    <property type="entry name" value="RND-MFP_C"/>
    <property type="match status" value="1"/>
</dbReference>
<dbReference type="GO" id="GO:0022857">
    <property type="term" value="F:transmembrane transporter activity"/>
    <property type="evidence" value="ECO:0007669"/>
    <property type="project" value="InterPro"/>
</dbReference>
<dbReference type="InterPro" id="IPR058627">
    <property type="entry name" value="MdtA-like_C"/>
</dbReference>
<dbReference type="AlphaFoldDB" id="A0A126T7F4"/>
<protein>
    <submittedName>
        <fullName evidence="8">Efflux transporter periplasmic adaptor subunit</fullName>
    </submittedName>
</protein>
<proteinExistence type="inferred from homology"/>
<feature type="domain" description="CzcB-like barrel-sandwich hybrid" evidence="7">
    <location>
        <begin position="87"/>
        <end position="229"/>
    </location>
</feature>
<dbReference type="FunFam" id="2.40.30.170:FF:000010">
    <property type="entry name" value="Efflux RND transporter periplasmic adaptor subunit"/>
    <property type="match status" value="1"/>
</dbReference>
<dbReference type="Gene3D" id="2.40.30.170">
    <property type="match status" value="1"/>
</dbReference>
<dbReference type="SUPFAM" id="SSF111369">
    <property type="entry name" value="HlyD-like secretion proteins"/>
    <property type="match status" value="1"/>
</dbReference>
<name>A0A126T7F4_9GAMM</name>
<dbReference type="Gene3D" id="1.10.287.470">
    <property type="entry name" value="Helix hairpin bin"/>
    <property type="match status" value="1"/>
</dbReference>